<protein>
    <submittedName>
        <fullName evidence="1">Uncharacterized protein</fullName>
    </submittedName>
</protein>
<name>A0ACC0W229_9STRA</name>
<evidence type="ECO:0000313" key="2">
    <source>
        <dbReference type="Proteomes" id="UP001163321"/>
    </source>
</evidence>
<dbReference type="Proteomes" id="UP001163321">
    <property type="component" value="Chromosome 5"/>
</dbReference>
<gene>
    <name evidence="1" type="ORF">PsorP6_009275</name>
</gene>
<proteinExistence type="predicted"/>
<accession>A0ACC0W229</accession>
<evidence type="ECO:0000313" key="1">
    <source>
        <dbReference type="EMBL" id="KAI9912178.1"/>
    </source>
</evidence>
<dbReference type="EMBL" id="CM047584">
    <property type="protein sequence ID" value="KAI9912178.1"/>
    <property type="molecule type" value="Genomic_DNA"/>
</dbReference>
<sequence>MGQAGSVQQRSAVRDVLALRRPNVSTTELEEVLRTFCALFPLELQAPHPSLSSVVDVAVKERRLFDVIYGLLQEQAAHSPRETGRNMTELILTSFRRIIRWRELYKLCGKCSLTPLLTCVARPSPTLVLSVLETLEVILSPCPGVDVADRSETANRSNFGDAGGYDVLQALLVQYGASIGSNEPKQHTADVVQGVLKLFTLTVVSRRAMTDVMTCTQAVTALMNARVLLLSLCHHREAEYEIRMLAMGLVQELFCILDLDQVYQLQEAGREYGALLYALEAAVREESAETESGKEGEKERNFERDQREGCVRLVEFFCAGNPRSKKTMYRIVPVELFLPVANQATFPLQLATASSSSMVLTNEARSVKSVRHVSFDSDQSSQPSILMSNKRMETKRSSVSDGKFTKWLVDAREKGERWQEIVQAIRNTHESPTLVWRAPMRAELRLALQHEIQALESRQSREQPPRWDHEMFNVAYPSMDQEFAVNNYFIEYLIPHLADVARSCEIHEPTLLAWHLSDQLAIEQDEKRALLCVRCLRLILRRYAMFFHGQISIQYVLELLRDHVKHSVSFIRECFLLLKAVIISMENSSSKSLTHLCMTMTSTIVDILADPVFVATLSKHRKSNGEVDDTTSTGETEPEDKSVVVVNERDGLIRAGVSVLLAASRRAKFVLRLILPKRIFLCRLLAVETLDHVTITGLLALLKQLTEVHNSGHALPVSSHSSSVASHGSSTKDSNWESLTLVYVLLASCDPKGSGMCVATAEFLRESCAQSSKFCKGERSHDSHWIASCEFSTLLNDALGFGGCGMGRLLYSVSGEIFTSIFNASYLRAADVNWGQQQRVRLYRYLKFKYLGFSEKEAAGRSNHVDNDADPRYEDENLFIGNIFLRSYIEGDGEFLTKWTSAMYTELINALFEELVKLGHRKPLYVGSGSAGPSNNRWPQPSSRTGASCAAEPWEVQVLIVKALARLVPIHGAEMEIKPEFYDALIAPLRRSMLSEADQLRAILSLELFASILSVSETRSGNPVACRRFLKETGLRVLANSLERIRSPAYQQQLHAVEAFEPSRPHPERTQNMARVLLYRLTDLLTIVTKTATGIEILATNPDVMTALIELTSREMIMQYADVDAASVCLTCLGQLCHNDVLRAVVVHAGGMLTLLETIAFCPAEETLEEKERVPSRFFGAIRSAALVLRACVEPQDAPASSLPVQVLHQLVTPSLVRLLRSSPDHFIRALQSANDINTATLIWTRSMRHRLQACLTNELAKVQVAAGNQTWPRWNPDHFIAADSFQYQYPELADVLVFQDVYLANVVATPVDELDLGDLDMASFSEALWSSIQRHEHVLGILRERGSTDAAKEAAVQLMRQALDKLTTKHPPHHLEVIAGPRSMGGPMSPIPGASTDKCSPRKDRKSKRMQLERCSSSGIEDLTV</sequence>
<comment type="caution">
    <text evidence="1">The sequence shown here is derived from an EMBL/GenBank/DDBJ whole genome shotgun (WGS) entry which is preliminary data.</text>
</comment>
<reference evidence="1 2" key="1">
    <citation type="journal article" date="2022" name="bioRxiv">
        <title>The genome of the oomycete Peronosclerospora sorghi, a cosmopolitan pathogen of maize and sorghum, is inflated with dispersed pseudogenes.</title>
        <authorList>
            <person name="Fletcher K."/>
            <person name="Martin F."/>
            <person name="Isakeit T."/>
            <person name="Cavanaugh K."/>
            <person name="Magill C."/>
            <person name="Michelmore R."/>
        </authorList>
    </citation>
    <scope>NUCLEOTIDE SEQUENCE [LARGE SCALE GENOMIC DNA]</scope>
    <source>
        <strain evidence="1">P6</strain>
    </source>
</reference>
<organism evidence="1 2">
    <name type="scientific">Peronosclerospora sorghi</name>
    <dbReference type="NCBI Taxonomy" id="230839"/>
    <lineage>
        <taxon>Eukaryota</taxon>
        <taxon>Sar</taxon>
        <taxon>Stramenopiles</taxon>
        <taxon>Oomycota</taxon>
        <taxon>Peronosporomycetes</taxon>
        <taxon>Peronosporales</taxon>
        <taxon>Peronosporaceae</taxon>
        <taxon>Peronosclerospora</taxon>
    </lineage>
</organism>
<keyword evidence="2" id="KW-1185">Reference proteome</keyword>